<reference evidence="2" key="1">
    <citation type="submission" date="2016-04" db="EMBL/GenBank/DDBJ databases">
        <title>Comparative genomics of biotechnologically important yeasts.</title>
        <authorList>
            <consortium name="DOE Joint Genome Institute"/>
            <person name="Riley R."/>
            <person name="Haridas S."/>
            <person name="Wolfe K.H."/>
            <person name="Lopes M.R."/>
            <person name="Hittinger C.T."/>
            <person name="Goker M."/>
            <person name="Salamov A."/>
            <person name="Wisecaver J."/>
            <person name="Long T.M."/>
            <person name="Aerts A.L."/>
            <person name="Barry K."/>
            <person name="Choi C."/>
            <person name="Clum A."/>
            <person name="Coughlan A.Y."/>
            <person name="Deshpande S."/>
            <person name="Douglass A.P."/>
            <person name="Hanson S.J."/>
            <person name="Klenk H.-P."/>
            <person name="Labutti K."/>
            <person name="Lapidus A."/>
            <person name="Lindquist E."/>
            <person name="Lipzen A."/>
            <person name="Meier-Kolthoff J.P."/>
            <person name="Ohm R.A."/>
            <person name="Otillar R.P."/>
            <person name="Pangilinan J."/>
            <person name="Peng Y."/>
            <person name="Rokas A."/>
            <person name="Rosa C.A."/>
            <person name="Scheuner C."/>
            <person name="Sibirny A.A."/>
            <person name="Slot J.C."/>
            <person name="Stielow J.B."/>
            <person name="Sun H."/>
            <person name="Kurtzman C.P."/>
            <person name="Blackwell M."/>
            <person name="Grigoriev I.V."/>
            <person name="Jeffries T.W."/>
        </authorList>
    </citation>
    <scope>NUCLEOTIDE SEQUENCE [LARGE SCALE GENOMIC DNA]</scope>
    <source>
        <strain evidence="2">NRRL YB-2248</strain>
    </source>
</reference>
<evidence type="ECO:0000313" key="2">
    <source>
        <dbReference type="Proteomes" id="UP000094801"/>
    </source>
</evidence>
<evidence type="ECO:0000313" key="1">
    <source>
        <dbReference type="EMBL" id="ODV83770.1"/>
    </source>
</evidence>
<dbReference type="EMBL" id="KV453861">
    <property type="protein sequence ID" value="ODV83770.1"/>
    <property type="molecule type" value="Genomic_DNA"/>
</dbReference>
<dbReference type="OrthoDB" id="3995328at2759"/>
<proteinExistence type="predicted"/>
<keyword evidence="2" id="KW-1185">Reference proteome</keyword>
<sequence>MRIQDDIVLHQDPRFPFDHDLYTSLWIALVARRNIQISSIDPLSTSLEIHYILSKFWGFEKQSQILVIKLNETSNYERDFKSLLQIDKRKKTIRNLILIVIGVELTDTEFQKNVAKFLKSLSIIIDGETFTADRDTFLLVSLVENKGQMEISLTRYLANFMWFRQPHGISDTPTSQYFETDESDVSSTELNKYTLNKILEIRRLAQKVKIIPEIKRYIYDIIVFARMHRMVKEGVPTYLLKDFDLFLSIYATINDFKYVIPEMVSVAAYKLLPLRLVVINSPDDEKSVIYGGERRLIRCMLEKWNVDLIIEDVLNNVQPPV</sequence>
<dbReference type="PANTHER" id="PTHR11603">
    <property type="entry name" value="AAA FAMILY ATPASE"/>
    <property type="match status" value="1"/>
</dbReference>
<dbReference type="InterPro" id="IPR052041">
    <property type="entry name" value="Nucleic_acid_metab_PIN/TRAM"/>
</dbReference>
<accession>A0A1E4SW90</accession>
<protein>
    <submittedName>
        <fullName evidence="1">Uncharacterized protein</fullName>
    </submittedName>
</protein>
<dbReference type="STRING" id="983967.A0A1E4SW90"/>
<organism evidence="1 2">
    <name type="scientific">[Candida] arabinofermentans NRRL YB-2248</name>
    <dbReference type="NCBI Taxonomy" id="983967"/>
    <lineage>
        <taxon>Eukaryota</taxon>
        <taxon>Fungi</taxon>
        <taxon>Dikarya</taxon>
        <taxon>Ascomycota</taxon>
        <taxon>Saccharomycotina</taxon>
        <taxon>Pichiomycetes</taxon>
        <taxon>Pichiales</taxon>
        <taxon>Pichiaceae</taxon>
        <taxon>Ogataea</taxon>
        <taxon>Ogataea/Candida clade</taxon>
    </lineage>
</organism>
<dbReference type="AlphaFoldDB" id="A0A1E4SW90"/>
<dbReference type="Gene3D" id="1.10.8.80">
    <property type="entry name" value="Magnesium chelatase subunit I, C-Terminal domain"/>
    <property type="match status" value="1"/>
</dbReference>
<gene>
    <name evidence="1" type="ORF">CANARDRAFT_29755</name>
</gene>
<dbReference type="Proteomes" id="UP000094801">
    <property type="component" value="Unassembled WGS sequence"/>
</dbReference>
<name>A0A1E4SW90_9ASCO</name>
<dbReference type="PANTHER" id="PTHR11603:SF132">
    <property type="entry name" value="C2H2-TYPE DOMAIN-CONTAINING PROTEIN"/>
    <property type="match status" value="1"/>
</dbReference>